<evidence type="ECO:0000313" key="3">
    <source>
        <dbReference type="EMBL" id="AFX93143.1"/>
    </source>
</evidence>
<proteinExistence type="predicted"/>
<sequence>MDKLTKIKINKINYYQADDMIKQKIDICKGSPNGRRLIDNINIPKENYIYASNQTGKWIISNGKSRKFDKVFIKTSWLEEKLNNDSDDEDSNDQADNELDSDNDNDNDNKITLAPGIIKLTKKEKMKDNSGNIIEIEVRGTRDHNNCYFRVSDVAKGFSIKRLDNTLTRKDRGYKYNKDYKYFYLQKNDVNVVKDKKIKKLPKKLFLTYEGLLRVLFVSRNKTVGKFIGWATKTLFTAHLGTQEQKNLLSSKLMGVSADIVEQVFNKTSSTLPVIYLFTIGKVKDLRTILDIGDEYDDECIVAKGGETIDLTRRIGEHNKTYAKIPGAKLLLKWYNYIDPQYTSKAETELFQVLDRMKYKFNHKKFEELIIFSSKDSKIIQNQFESIAKKYIGHIKEISDKLRDLENAVKFSELEHVNEKLKYDNEISHLKMQNEIIELKYKNEIMEKDKEIRRLKSNGSKSNKKTK</sequence>
<evidence type="ECO:0008006" key="5">
    <source>
        <dbReference type="Google" id="ProtNLM"/>
    </source>
</evidence>
<protein>
    <recommendedName>
        <fullName evidence="5">Bro-N domain-containing protein</fullName>
    </recommendedName>
</protein>
<evidence type="ECO:0000256" key="1">
    <source>
        <dbReference type="SAM" id="Coils"/>
    </source>
</evidence>
<evidence type="ECO:0000256" key="2">
    <source>
        <dbReference type="SAM" id="MobiDB-lite"/>
    </source>
</evidence>
<gene>
    <name evidence="3" type="ORF">CE11_01117</name>
</gene>
<feature type="compositionally biased region" description="Acidic residues" evidence="2">
    <location>
        <begin position="85"/>
        <end position="106"/>
    </location>
</feature>
<organism evidence="3 4">
    <name type="scientific">Megavirus courdo11</name>
    <dbReference type="NCBI Taxonomy" id="1128140"/>
    <lineage>
        <taxon>Viruses</taxon>
        <taxon>Varidnaviria</taxon>
        <taxon>Bamfordvirae</taxon>
        <taxon>Nucleocytoviricota</taxon>
        <taxon>Megaviricetes</taxon>
        <taxon>Imitervirales</taxon>
        <taxon>Mimiviridae</taxon>
        <taxon>Megamimivirinae</taxon>
        <taxon>Megavirus</taxon>
        <taxon>Megavirus chilense</taxon>
    </lineage>
</organism>
<dbReference type="Proteomes" id="UP000241137">
    <property type="component" value="Segment"/>
</dbReference>
<accession>K7YXG6</accession>
<feature type="coiled-coil region" evidence="1">
    <location>
        <begin position="388"/>
        <end position="458"/>
    </location>
</feature>
<reference evidence="3 4" key="1">
    <citation type="journal article" date="2014" name="Virus Genes">
        <title>Complete genome sequence of Courdo11 virus, a member of the family Mimiviridae.</title>
        <authorList>
            <person name="Yoosuf N."/>
            <person name="Pagnier I."/>
            <person name="Fournous G."/>
            <person name="Robert C."/>
            <person name="La Scola B."/>
            <person name="Raoult D."/>
            <person name="Colson P."/>
        </authorList>
    </citation>
    <scope>NUCLEOTIDE SEQUENCE [LARGE SCALE GENOMIC DNA]</scope>
</reference>
<name>K7YXG6_9VIRU</name>
<keyword evidence="1" id="KW-0175">Coiled coil</keyword>
<evidence type="ECO:0000313" key="4">
    <source>
        <dbReference type="Proteomes" id="UP000241137"/>
    </source>
</evidence>
<feature type="region of interest" description="Disordered" evidence="2">
    <location>
        <begin position="83"/>
        <end position="110"/>
    </location>
</feature>
<dbReference type="EMBL" id="JX975216">
    <property type="protein sequence ID" value="AFX93143.1"/>
    <property type="molecule type" value="Genomic_DNA"/>
</dbReference>